<dbReference type="InterPro" id="IPR042203">
    <property type="entry name" value="Leu/Phe-tRNA_Trfase_C"/>
</dbReference>
<dbReference type="Pfam" id="PF03588">
    <property type="entry name" value="Leu_Phe_trans"/>
    <property type="match status" value="1"/>
</dbReference>
<comment type="similarity">
    <text evidence="4">Belongs to the L/F-transferase family.</text>
</comment>
<keyword evidence="2 4" id="KW-0808">Transferase</keyword>
<comment type="subcellular location">
    <subcellularLocation>
        <location evidence="4">Cytoplasm</location>
    </subcellularLocation>
</comment>
<dbReference type="Gene3D" id="3.40.630.70">
    <property type="entry name" value="Leucyl/phenylalanyl-tRNA-protein transferase, C-terminal domain"/>
    <property type="match status" value="1"/>
</dbReference>
<keyword evidence="6" id="KW-1185">Reference proteome</keyword>
<dbReference type="SUPFAM" id="SSF55729">
    <property type="entry name" value="Acyl-CoA N-acyltransferases (Nat)"/>
    <property type="match status" value="1"/>
</dbReference>
<dbReference type="Gene3D" id="3.30.70.3550">
    <property type="entry name" value="Leucyl/phenylalanyl-tRNA-protein transferase, N-terminal domain"/>
    <property type="match status" value="1"/>
</dbReference>
<proteinExistence type="inferred from homology"/>
<dbReference type="RefSeq" id="WP_386806711.1">
    <property type="nucleotide sequence ID" value="NZ_JBHTMV010000001.1"/>
</dbReference>
<comment type="caution">
    <text evidence="5">The sequence shown here is derived from an EMBL/GenBank/DDBJ whole genome shotgun (WGS) entry which is preliminary data.</text>
</comment>
<dbReference type="Proteomes" id="UP001597241">
    <property type="component" value="Unassembled WGS sequence"/>
</dbReference>
<sequence length="212" mass="24159">MYILSKELYFPPVSYANEDGLLAVGGDLSVERLQLAYESGIFPWFNQGEPVIWYSPNPRMVLFPKDLKISKSMKQIIKKGEFEITYNQNFDAVISNCKNVFRPDQGGTWITNEMEQAYIALHTKGIAKSVEVWKNKELVGGLYGIDLGTIFCGESMFSTVSNASKLAFIYLVQKLEKENYPLIDCQVYNNHLASLGANEIPREEFLKYLKNK</sequence>
<evidence type="ECO:0000313" key="6">
    <source>
        <dbReference type="Proteomes" id="UP001597241"/>
    </source>
</evidence>
<gene>
    <name evidence="4 5" type="primary">aat</name>
    <name evidence="5" type="ORF">ACFQ5N_00085</name>
</gene>
<keyword evidence="3 4" id="KW-0012">Acyltransferase</keyword>
<accession>A0ABW3WJ50</accession>
<dbReference type="PANTHER" id="PTHR30098">
    <property type="entry name" value="LEUCYL/PHENYLALANYL-TRNA--PROTEIN TRANSFERASE"/>
    <property type="match status" value="1"/>
</dbReference>
<comment type="function">
    <text evidence="4">Functions in the N-end rule pathway of protein degradation where it conjugates Leu, Phe and, less efficiently, Met from aminoacyl-tRNAs to the N-termini of proteins containing an N-terminal arginine or lysine.</text>
</comment>
<evidence type="ECO:0000256" key="1">
    <source>
        <dbReference type="ARBA" id="ARBA00022490"/>
    </source>
</evidence>
<dbReference type="GO" id="GO:0008914">
    <property type="term" value="F:leucyl-tRNA--protein transferase activity"/>
    <property type="evidence" value="ECO:0007669"/>
    <property type="project" value="UniProtKB-EC"/>
</dbReference>
<comment type="catalytic activity">
    <reaction evidence="4">
        <text>N-terminal L-lysyl-[protein] + L-leucyl-tRNA(Leu) = N-terminal L-leucyl-L-lysyl-[protein] + tRNA(Leu) + H(+)</text>
        <dbReference type="Rhea" id="RHEA:12340"/>
        <dbReference type="Rhea" id="RHEA-COMP:9613"/>
        <dbReference type="Rhea" id="RHEA-COMP:9622"/>
        <dbReference type="Rhea" id="RHEA-COMP:12670"/>
        <dbReference type="Rhea" id="RHEA-COMP:12671"/>
        <dbReference type="ChEBI" id="CHEBI:15378"/>
        <dbReference type="ChEBI" id="CHEBI:65249"/>
        <dbReference type="ChEBI" id="CHEBI:78442"/>
        <dbReference type="ChEBI" id="CHEBI:78494"/>
        <dbReference type="ChEBI" id="CHEBI:133043"/>
        <dbReference type="EC" id="2.3.2.6"/>
    </reaction>
</comment>
<evidence type="ECO:0000256" key="2">
    <source>
        <dbReference type="ARBA" id="ARBA00022679"/>
    </source>
</evidence>
<evidence type="ECO:0000256" key="4">
    <source>
        <dbReference type="HAMAP-Rule" id="MF_00688"/>
    </source>
</evidence>
<reference evidence="6" key="1">
    <citation type="journal article" date="2019" name="Int. J. Syst. Evol. Microbiol.">
        <title>The Global Catalogue of Microorganisms (GCM) 10K type strain sequencing project: providing services to taxonomists for standard genome sequencing and annotation.</title>
        <authorList>
            <consortium name="The Broad Institute Genomics Platform"/>
            <consortium name="The Broad Institute Genome Sequencing Center for Infectious Disease"/>
            <person name="Wu L."/>
            <person name="Ma J."/>
        </authorList>
    </citation>
    <scope>NUCLEOTIDE SEQUENCE [LARGE SCALE GENOMIC DNA]</scope>
    <source>
        <strain evidence="6">CCUG 62221</strain>
    </source>
</reference>
<dbReference type="InterPro" id="IPR042221">
    <property type="entry name" value="Leu/Phe-tRNA_Trfase_N"/>
</dbReference>
<keyword evidence="1 4" id="KW-0963">Cytoplasm</keyword>
<comment type="catalytic activity">
    <reaction evidence="4">
        <text>N-terminal L-arginyl-[protein] + L-leucyl-tRNA(Leu) = N-terminal L-leucyl-L-arginyl-[protein] + tRNA(Leu) + H(+)</text>
        <dbReference type="Rhea" id="RHEA:50416"/>
        <dbReference type="Rhea" id="RHEA-COMP:9613"/>
        <dbReference type="Rhea" id="RHEA-COMP:9622"/>
        <dbReference type="Rhea" id="RHEA-COMP:12672"/>
        <dbReference type="Rhea" id="RHEA-COMP:12673"/>
        <dbReference type="ChEBI" id="CHEBI:15378"/>
        <dbReference type="ChEBI" id="CHEBI:64719"/>
        <dbReference type="ChEBI" id="CHEBI:78442"/>
        <dbReference type="ChEBI" id="CHEBI:78494"/>
        <dbReference type="ChEBI" id="CHEBI:133044"/>
        <dbReference type="EC" id="2.3.2.6"/>
    </reaction>
</comment>
<evidence type="ECO:0000313" key="5">
    <source>
        <dbReference type="EMBL" id="MFD1292218.1"/>
    </source>
</evidence>
<dbReference type="PANTHER" id="PTHR30098:SF2">
    <property type="entry name" value="LEUCYL_PHENYLALANYL-TRNA--PROTEIN TRANSFERASE"/>
    <property type="match status" value="1"/>
</dbReference>
<comment type="catalytic activity">
    <reaction evidence="4">
        <text>L-phenylalanyl-tRNA(Phe) + an N-terminal L-alpha-aminoacyl-[protein] = an N-terminal L-phenylalanyl-L-alpha-aminoacyl-[protein] + tRNA(Phe)</text>
        <dbReference type="Rhea" id="RHEA:43632"/>
        <dbReference type="Rhea" id="RHEA-COMP:9668"/>
        <dbReference type="Rhea" id="RHEA-COMP:9699"/>
        <dbReference type="Rhea" id="RHEA-COMP:10636"/>
        <dbReference type="Rhea" id="RHEA-COMP:10637"/>
        <dbReference type="ChEBI" id="CHEBI:78442"/>
        <dbReference type="ChEBI" id="CHEBI:78531"/>
        <dbReference type="ChEBI" id="CHEBI:78597"/>
        <dbReference type="ChEBI" id="CHEBI:83561"/>
        <dbReference type="EC" id="2.3.2.6"/>
    </reaction>
</comment>
<dbReference type="NCBIfam" id="TIGR00667">
    <property type="entry name" value="aat"/>
    <property type="match status" value="1"/>
</dbReference>
<protein>
    <recommendedName>
        <fullName evidence="4">Leucyl/phenylalanyl-tRNA--protein transferase</fullName>
        <ecNumber evidence="4">2.3.2.6</ecNumber>
    </recommendedName>
    <alternativeName>
        <fullName evidence="4">L/F-transferase</fullName>
    </alternativeName>
    <alternativeName>
        <fullName evidence="4">Leucyltransferase</fullName>
    </alternativeName>
    <alternativeName>
        <fullName evidence="4">Phenyalanyltransferase</fullName>
    </alternativeName>
</protein>
<dbReference type="EC" id="2.3.2.6" evidence="4"/>
<dbReference type="EMBL" id="JBHTMV010000001">
    <property type="protein sequence ID" value="MFD1292218.1"/>
    <property type="molecule type" value="Genomic_DNA"/>
</dbReference>
<organism evidence="5 6">
    <name type="scientific">Lutibacter holmesii</name>
    <dbReference type="NCBI Taxonomy" id="1137985"/>
    <lineage>
        <taxon>Bacteria</taxon>
        <taxon>Pseudomonadati</taxon>
        <taxon>Bacteroidota</taxon>
        <taxon>Flavobacteriia</taxon>
        <taxon>Flavobacteriales</taxon>
        <taxon>Flavobacteriaceae</taxon>
        <taxon>Lutibacter</taxon>
    </lineage>
</organism>
<dbReference type="InterPro" id="IPR004616">
    <property type="entry name" value="Leu/Phe-tRNA_Trfase"/>
</dbReference>
<evidence type="ECO:0000256" key="3">
    <source>
        <dbReference type="ARBA" id="ARBA00023315"/>
    </source>
</evidence>
<dbReference type="InterPro" id="IPR016181">
    <property type="entry name" value="Acyl_CoA_acyltransferase"/>
</dbReference>
<dbReference type="HAMAP" id="MF_00688">
    <property type="entry name" value="Leu_Phe_trans"/>
    <property type="match status" value="1"/>
</dbReference>
<name>A0ABW3WJ50_9FLAO</name>